<proteinExistence type="predicted"/>
<evidence type="ECO:0000313" key="2">
    <source>
        <dbReference type="Proteomes" id="UP000000844"/>
    </source>
</evidence>
<dbReference type="Proteomes" id="UP000000844">
    <property type="component" value="Chromosome"/>
</dbReference>
<dbReference type="HOGENOM" id="CLU_1618024_0_0_11"/>
<evidence type="ECO:0000313" key="1">
    <source>
        <dbReference type="EMBL" id="ADD42681.1"/>
    </source>
</evidence>
<protein>
    <submittedName>
        <fullName evidence="1">Uncharacterized protein</fullName>
    </submittedName>
</protein>
<organism evidence="1 2">
    <name type="scientific">Stackebrandtia nassauensis (strain DSM 44728 / CIP 108903 / NRRL B-16338 / NBRC 102104 / LLR-40K-21)</name>
    <dbReference type="NCBI Taxonomy" id="446470"/>
    <lineage>
        <taxon>Bacteria</taxon>
        <taxon>Bacillati</taxon>
        <taxon>Actinomycetota</taxon>
        <taxon>Actinomycetes</taxon>
        <taxon>Glycomycetales</taxon>
        <taxon>Glycomycetaceae</taxon>
        <taxon>Stackebrandtia</taxon>
    </lineage>
</organism>
<name>D3Q9J9_STANL</name>
<reference evidence="1 2" key="1">
    <citation type="journal article" date="2009" name="Stand. Genomic Sci.">
        <title>Complete genome sequence of Stackebrandtia nassauensis type strain (LLR-40K-21).</title>
        <authorList>
            <person name="Munk C."/>
            <person name="Lapidus A."/>
            <person name="Copeland A."/>
            <person name="Jando M."/>
            <person name="Mayilraj S."/>
            <person name="Glavina Del Rio T."/>
            <person name="Nolan M."/>
            <person name="Chen F."/>
            <person name="Lucas S."/>
            <person name="Tice H."/>
            <person name="Cheng J.F."/>
            <person name="Han C."/>
            <person name="Detter J.C."/>
            <person name="Bruce D."/>
            <person name="Goodwin L."/>
            <person name="Chain P."/>
            <person name="Pitluck S."/>
            <person name="Goker M."/>
            <person name="Ovchinikova G."/>
            <person name="Pati A."/>
            <person name="Ivanova N."/>
            <person name="Mavromatis K."/>
            <person name="Chen A."/>
            <person name="Palaniappan K."/>
            <person name="Land M."/>
            <person name="Hauser L."/>
            <person name="Chang Y.J."/>
            <person name="Jeffries C.D."/>
            <person name="Bristow J."/>
            <person name="Eisen J.A."/>
            <person name="Markowitz V."/>
            <person name="Hugenholtz P."/>
            <person name="Kyrpides N.C."/>
            <person name="Klenk H.P."/>
        </authorList>
    </citation>
    <scope>NUCLEOTIDE SEQUENCE [LARGE SCALE GENOMIC DNA]</scope>
    <source>
        <strain evidence="2">DSM 44728 / CIP 108903 / NRRL B-16338 / NBRC 102104 / LLR-40K-21</strain>
    </source>
</reference>
<dbReference type="EMBL" id="CP001778">
    <property type="protein sequence ID" value="ADD42681.1"/>
    <property type="molecule type" value="Genomic_DNA"/>
</dbReference>
<dbReference type="STRING" id="446470.Snas_3010"/>
<keyword evidence="2" id="KW-1185">Reference proteome</keyword>
<sequence length="164" mass="18214">MTDLDETLRDVTINVSSGDRVVRGTLTQHDVRLVVGDFRGRSADELARAVTRVVRGLIIGYRKASRKLVNGGESDTDAPSLFARELEPYFAALERIDLEVTGPRGVAMAVWKDDEPTVHLRRNVPLSAARDLSEEITAAVSALLDAHAVRTAELFDEHYPQEYR</sequence>
<gene>
    <name evidence="1" type="ordered locus">Snas_3010</name>
</gene>
<dbReference type="AlphaFoldDB" id="D3Q9J9"/>
<accession>D3Q9J9</accession>
<dbReference type="KEGG" id="sna:Snas_3010"/>